<sequence length="67" mass="7213">MDMINPVPYEVLFTDEAVLCPGAVIAGNPIHNAVSHGSAWKKIHSREALSADHACMPVMSISHKLTC</sequence>
<accession>A0A9W6CZB6</accession>
<keyword evidence="2" id="KW-1185">Reference proteome</keyword>
<dbReference type="AlphaFoldDB" id="A0A9W6CZB6"/>
<gene>
    <name evidence="1" type="ORF">DAMNIGENAA_04850</name>
</gene>
<dbReference type="Proteomes" id="UP001144372">
    <property type="component" value="Unassembled WGS sequence"/>
</dbReference>
<reference evidence="1" key="1">
    <citation type="submission" date="2022-12" db="EMBL/GenBank/DDBJ databases">
        <title>Reference genome sequencing for broad-spectrum identification of bacterial and archaeal isolates by mass spectrometry.</title>
        <authorList>
            <person name="Sekiguchi Y."/>
            <person name="Tourlousse D.M."/>
        </authorList>
    </citation>
    <scope>NUCLEOTIDE SEQUENCE</scope>
    <source>
        <strain evidence="1">ASRB1</strain>
    </source>
</reference>
<organism evidence="1 2">
    <name type="scientific">Desulforhabdus amnigena</name>
    <dbReference type="NCBI Taxonomy" id="40218"/>
    <lineage>
        <taxon>Bacteria</taxon>
        <taxon>Pseudomonadati</taxon>
        <taxon>Thermodesulfobacteriota</taxon>
        <taxon>Syntrophobacteria</taxon>
        <taxon>Syntrophobacterales</taxon>
        <taxon>Syntrophobacteraceae</taxon>
        <taxon>Desulforhabdus</taxon>
    </lineage>
</organism>
<name>A0A9W6CZB6_9BACT</name>
<comment type="caution">
    <text evidence="1">The sequence shown here is derived from an EMBL/GenBank/DDBJ whole genome shotgun (WGS) entry which is preliminary data.</text>
</comment>
<evidence type="ECO:0000313" key="1">
    <source>
        <dbReference type="EMBL" id="GLI33052.1"/>
    </source>
</evidence>
<evidence type="ECO:0000313" key="2">
    <source>
        <dbReference type="Proteomes" id="UP001144372"/>
    </source>
</evidence>
<proteinExistence type="predicted"/>
<dbReference type="EMBL" id="BSDR01000001">
    <property type="protein sequence ID" value="GLI33052.1"/>
    <property type="molecule type" value="Genomic_DNA"/>
</dbReference>
<protein>
    <submittedName>
        <fullName evidence="1">Uncharacterized protein</fullName>
    </submittedName>
</protein>